<dbReference type="InterPro" id="IPR014347">
    <property type="entry name" value="Tautomerase/MIF_sf"/>
</dbReference>
<dbReference type="EMBL" id="VTPC01089963">
    <property type="protein sequence ID" value="KAF2885335.1"/>
    <property type="molecule type" value="Genomic_DNA"/>
</dbReference>
<comment type="subcellular location">
    <subcellularLocation>
        <location evidence="1">Secreted</location>
    </subcellularLocation>
</comment>
<comment type="catalytic activity">
    <reaction evidence="7">
        <text>L-dopachrome = 5,6-dihydroxyindole-2-carboxylate</text>
        <dbReference type="Rhea" id="RHEA:13041"/>
        <dbReference type="ChEBI" id="CHEBI:16875"/>
        <dbReference type="ChEBI" id="CHEBI:57509"/>
        <dbReference type="EC" id="5.3.3.12"/>
    </reaction>
</comment>
<reference evidence="13" key="1">
    <citation type="submission" date="2019-08" db="EMBL/GenBank/DDBJ databases">
        <title>The genome of the North American firefly Photinus pyralis.</title>
        <authorList>
            <consortium name="Photinus pyralis genome working group"/>
            <person name="Fallon T.R."/>
            <person name="Sander Lower S.E."/>
            <person name="Weng J.-K."/>
        </authorList>
    </citation>
    <scope>NUCLEOTIDE SEQUENCE</scope>
    <source>
        <strain evidence="13">TRF0915ILg1</strain>
        <tissue evidence="13">Whole body</tissue>
    </source>
</reference>
<evidence type="ECO:0000256" key="10">
    <source>
        <dbReference type="ARBA" id="ARBA00041631"/>
    </source>
</evidence>
<comment type="similarity">
    <text evidence="2">Belongs to the MIF family.</text>
</comment>
<proteinExistence type="inferred from homology"/>
<keyword evidence="14" id="KW-1185">Reference proteome</keyword>
<dbReference type="PANTHER" id="PTHR11954:SF6">
    <property type="entry name" value="MACROPHAGE MIGRATION INHIBITORY FACTOR"/>
    <property type="match status" value="1"/>
</dbReference>
<comment type="caution">
    <text evidence="13">The sequence shown here is derived from an EMBL/GenBank/DDBJ whole genome shotgun (WGS) entry which is preliminary data.</text>
</comment>
<evidence type="ECO:0000256" key="9">
    <source>
        <dbReference type="ARBA" id="ARBA00039086"/>
    </source>
</evidence>
<evidence type="ECO:0000256" key="7">
    <source>
        <dbReference type="ARBA" id="ARBA00036823"/>
    </source>
</evidence>
<evidence type="ECO:0000256" key="11">
    <source>
        <dbReference type="ARBA" id="ARBA00041912"/>
    </source>
</evidence>
<evidence type="ECO:0000256" key="4">
    <source>
        <dbReference type="ARBA" id="ARBA00022525"/>
    </source>
</evidence>
<dbReference type="GO" id="GO:0005125">
    <property type="term" value="F:cytokine activity"/>
    <property type="evidence" value="ECO:0007669"/>
    <property type="project" value="UniProtKB-KW"/>
</dbReference>
<evidence type="ECO:0000256" key="2">
    <source>
        <dbReference type="ARBA" id="ARBA00005851"/>
    </source>
</evidence>
<dbReference type="GO" id="GO:0005615">
    <property type="term" value="C:extracellular space"/>
    <property type="evidence" value="ECO:0007669"/>
    <property type="project" value="UniProtKB-KW"/>
</dbReference>
<dbReference type="EC" id="5.3.3.12" evidence="8"/>
<evidence type="ECO:0000313" key="14">
    <source>
        <dbReference type="Proteomes" id="UP000801492"/>
    </source>
</evidence>
<evidence type="ECO:0000256" key="1">
    <source>
        <dbReference type="ARBA" id="ARBA00004613"/>
    </source>
</evidence>
<evidence type="ECO:0000256" key="3">
    <source>
        <dbReference type="ARBA" id="ARBA00022514"/>
    </source>
</evidence>
<evidence type="ECO:0000256" key="6">
    <source>
        <dbReference type="ARBA" id="ARBA00036735"/>
    </source>
</evidence>
<dbReference type="AlphaFoldDB" id="A0A8K0CDC6"/>
<accession>A0A8K0CDC6</accession>
<dbReference type="PANTHER" id="PTHR11954">
    <property type="entry name" value="D-DOPACHROME DECARBOXYLASE"/>
    <property type="match status" value="1"/>
</dbReference>
<dbReference type="Pfam" id="PF01187">
    <property type="entry name" value="MIF"/>
    <property type="match status" value="1"/>
</dbReference>
<evidence type="ECO:0000256" key="8">
    <source>
        <dbReference type="ARBA" id="ARBA00038932"/>
    </source>
</evidence>
<dbReference type="GO" id="GO:0050178">
    <property type="term" value="F:phenylpyruvate tautomerase activity"/>
    <property type="evidence" value="ECO:0007669"/>
    <property type="project" value="UniProtKB-EC"/>
</dbReference>
<dbReference type="OrthoDB" id="255819at2759"/>
<dbReference type="SUPFAM" id="SSF55331">
    <property type="entry name" value="Tautomerase/MIF"/>
    <property type="match status" value="1"/>
</dbReference>
<name>A0A8K0CDC6_IGNLU</name>
<protein>
    <recommendedName>
        <fullName evidence="12">L-dopachrome isomerase</fullName>
        <ecNumber evidence="9">5.3.2.1</ecNumber>
        <ecNumber evidence="8">5.3.3.12</ecNumber>
    </recommendedName>
    <alternativeName>
        <fullName evidence="10">L-dopachrome tautomerase</fullName>
    </alternativeName>
    <alternativeName>
        <fullName evidence="11">Phenylpyruvate tautomerase</fullName>
    </alternativeName>
</protein>
<keyword evidence="4" id="KW-0964">Secreted</keyword>
<evidence type="ECO:0000256" key="5">
    <source>
        <dbReference type="ARBA" id="ARBA00023235"/>
    </source>
</evidence>
<dbReference type="InterPro" id="IPR001398">
    <property type="entry name" value="Macrophage_inhib_fac"/>
</dbReference>
<evidence type="ECO:0000313" key="13">
    <source>
        <dbReference type="EMBL" id="KAF2885335.1"/>
    </source>
</evidence>
<gene>
    <name evidence="13" type="ORF">ILUMI_20804</name>
</gene>
<sequence length="120" mass="13117">MPHFRLETNLAQNKIPGDLPQKLCNVLAKSLGKPINYCVATVIGGVNMSWGGSTEPAAQATLMSIGSLGVEENKKHSKALYDLISKELNIPPDRMYITYINADRSDVGYNGTTFQEIFGK</sequence>
<organism evidence="13 14">
    <name type="scientific">Ignelater luminosus</name>
    <name type="common">Cucubano</name>
    <name type="synonym">Pyrophorus luminosus</name>
    <dbReference type="NCBI Taxonomy" id="2038154"/>
    <lineage>
        <taxon>Eukaryota</taxon>
        <taxon>Metazoa</taxon>
        <taxon>Ecdysozoa</taxon>
        <taxon>Arthropoda</taxon>
        <taxon>Hexapoda</taxon>
        <taxon>Insecta</taxon>
        <taxon>Pterygota</taxon>
        <taxon>Neoptera</taxon>
        <taxon>Endopterygota</taxon>
        <taxon>Coleoptera</taxon>
        <taxon>Polyphaga</taxon>
        <taxon>Elateriformia</taxon>
        <taxon>Elateroidea</taxon>
        <taxon>Elateridae</taxon>
        <taxon>Agrypninae</taxon>
        <taxon>Pyrophorini</taxon>
        <taxon>Ignelater</taxon>
    </lineage>
</organism>
<comment type="catalytic activity">
    <reaction evidence="6">
        <text>3-phenylpyruvate = enol-phenylpyruvate</text>
        <dbReference type="Rhea" id="RHEA:17097"/>
        <dbReference type="ChEBI" id="CHEBI:16815"/>
        <dbReference type="ChEBI" id="CHEBI:18005"/>
        <dbReference type="EC" id="5.3.2.1"/>
    </reaction>
</comment>
<dbReference type="Proteomes" id="UP000801492">
    <property type="component" value="Unassembled WGS sequence"/>
</dbReference>
<keyword evidence="5" id="KW-0413">Isomerase</keyword>
<dbReference type="GO" id="GO:0004167">
    <property type="term" value="F:dopachrome isomerase activity"/>
    <property type="evidence" value="ECO:0007669"/>
    <property type="project" value="UniProtKB-EC"/>
</dbReference>
<dbReference type="EC" id="5.3.2.1" evidence="9"/>
<evidence type="ECO:0000256" key="12">
    <source>
        <dbReference type="ARBA" id="ARBA00042730"/>
    </source>
</evidence>
<dbReference type="Gene3D" id="3.30.429.10">
    <property type="entry name" value="Macrophage Migration Inhibitory Factor"/>
    <property type="match status" value="1"/>
</dbReference>
<keyword evidence="3" id="KW-0202">Cytokine</keyword>